<dbReference type="Proteomes" id="UP000663845">
    <property type="component" value="Unassembled WGS sequence"/>
</dbReference>
<name>A0A814RG94_9BILA</name>
<evidence type="ECO:0000313" key="2">
    <source>
        <dbReference type="Proteomes" id="UP000663845"/>
    </source>
</evidence>
<dbReference type="EMBL" id="CAJNOG010000270">
    <property type="protein sequence ID" value="CAF1133130.1"/>
    <property type="molecule type" value="Genomic_DNA"/>
</dbReference>
<sequence>MEFCIRNHRLGISDIVGQYPVIIYGTFGITNSKHGIIICPSHKSYGRYLLSDLVQKHQLQKKYADHLYEATTNGLDPRRTNLLSGNEAIIDSDHSTPCPFTSGMVHLIQCGPTQSQNIPCSRKQMEEKDLNLHLKQHHRLTPTTHIETARKEKMNGIDSLRYELLTVSRPLQRITDKIIQGMEHENPILDSAKPKSMILAAVFL</sequence>
<gene>
    <name evidence="1" type="ORF">JYZ213_LOCUS23131</name>
</gene>
<dbReference type="AlphaFoldDB" id="A0A814RG94"/>
<proteinExistence type="predicted"/>
<accession>A0A814RG94</accession>
<protein>
    <submittedName>
        <fullName evidence="1">Uncharacterized protein</fullName>
    </submittedName>
</protein>
<organism evidence="1 2">
    <name type="scientific">Adineta steineri</name>
    <dbReference type="NCBI Taxonomy" id="433720"/>
    <lineage>
        <taxon>Eukaryota</taxon>
        <taxon>Metazoa</taxon>
        <taxon>Spiralia</taxon>
        <taxon>Gnathifera</taxon>
        <taxon>Rotifera</taxon>
        <taxon>Eurotatoria</taxon>
        <taxon>Bdelloidea</taxon>
        <taxon>Adinetida</taxon>
        <taxon>Adinetidae</taxon>
        <taxon>Adineta</taxon>
    </lineage>
</organism>
<reference evidence="1" key="1">
    <citation type="submission" date="2021-02" db="EMBL/GenBank/DDBJ databases">
        <authorList>
            <person name="Nowell W R."/>
        </authorList>
    </citation>
    <scope>NUCLEOTIDE SEQUENCE</scope>
</reference>
<evidence type="ECO:0000313" key="1">
    <source>
        <dbReference type="EMBL" id="CAF1133130.1"/>
    </source>
</evidence>
<comment type="caution">
    <text evidence="1">The sequence shown here is derived from an EMBL/GenBank/DDBJ whole genome shotgun (WGS) entry which is preliminary data.</text>
</comment>